<dbReference type="Proteomes" id="UP000265520">
    <property type="component" value="Unassembled WGS sequence"/>
</dbReference>
<sequence>RKEKAARDAFNTSIDGGLTFFDTAEVYGSGVSAYLI</sequence>
<comment type="caution">
    <text evidence="1">The sequence shown here is derived from an EMBL/GenBank/DDBJ whole genome shotgun (WGS) entry which is preliminary data.</text>
</comment>
<feature type="non-terminal residue" evidence="1">
    <location>
        <position position="1"/>
    </location>
</feature>
<evidence type="ECO:0000313" key="2">
    <source>
        <dbReference type="Proteomes" id="UP000265520"/>
    </source>
</evidence>
<dbReference type="AlphaFoldDB" id="A0A392RZV3"/>
<dbReference type="EMBL" id="LXQA010290675">
    <property type="protein sequence ID" value="MCI41310.1"/>
    <property type="molecule type" value="Genomic_DNA"/>
</dbReference>
<name>A0A392RZV3_9FABA</name>
<accession>A0A392RZV3</accession>
<dbReference type="InterPro" id="IPR036812">
    <property type="entry name" value="NAD(P)_OxRdtase_dom_sf"/>
</dbReference>
<organism evidence="1 2">
    <name type="scientific">Trifolium medium</name>
    <dbReference type="NCBI Taxonomy" id="97028"/>
    <lineage>
        <taxon>Eukaryota</taxon>
        <taxon>Viridiplantae</taxon>
        <taxon>Streptophyta</taxon>
        <taxon>Embryophyta</taxon>
        <taxon>Tracheophyta</taxon>
        <taxon>Spermatophyta</taxon>
        <taxon>Magnoliopsida</taxon>
        <taxon>eudicotyledons</taxon>
        <taxon>Gunneridae</taxon>
        <taxon>Pentapetalae</taxon>
        <taxon>rosids</taxon>
        <taxon>fabids</taxon>
        <taxon>Fabales</taxon>
        <taxon>Fabaceae</taxon>
        <taxon>Papilionoideae</taxon>
        <taxon>50 kb inversion clade</taxon>
        <taxon>NPAAA clade</taxon>
        <taxon>Hologalegina</taxon>
        <taxon>IRL clade</taxon>
        <taxon>Trifolieae</taxon>
        <taxon>Trifolium</taxon>
    </lineage>
</organism>
<dbReference type="SUPFAM" id="SSF51430">
    <property type="entry name" value="NAD(P)-linked oxidoreductase"/>
    <property type="match status" value="1"/>
</dbReference>
<dbReference type="Gene3D" id="3.20.20.100">
    <property type="entry name" value="NADP-dependent oxidoreductase domain"/>
    <property type="match status" value="1"/>
</dbReference>
<protein>
    <submittedName>
        <fullName evidence="1">Aldo/keto reductase family oxidoreductase</fullName>
    </submittedName>
</protein>
<keyword evidence="2" id="KW-1185">Reference proteome</keyword>
<reference evidence="1 2" key="1">
    <citation type="journal article" date="2018" name="Front. Plant Sci.">
        <title>Red Clover (Trifolium pratense) and Zigzag Clover (T. medium) - A Picture of Genomic Similarities and Differences.</title>
        <authorList>
            <person name="Dluhosova J."/>
            <person name="Istvanek J."/>
            <person name="Nedelnik J."/>
            <person name="Repkova J."/>
        </authorList>
    </citation>
    <scope>NUCLEOTIDE SEQUENCE [LARGE SCALE GENOMIC DNA]</scope>
    <source>
        <strain evidence="2">cv. 10/8</strain>
        <tissue evidence="1">Leaf</tissue>
    </source>
</reference>
<proteinExistence type="predicted"/>
<evidence type="ECO:0000313" key="1">
    <source>
        <dbReference type="EMBL" id="MCI41310.1"/>
    </source>
</evidence>